<name>A0ABM3IEV0_ZIZJJ</name>
<dbReference type="InterPro" id="IPR044693">
    <property type="entry name" value="SGO_plant"/>
</dbReference>
<comment type="similarity">
    <text evidence="1">Belongs to the shugoshin family.</text>
</comment>
<gene>
    <name evidence="7" type="primary">LOC107413226</name>
</gene>
<evidence type="ECO:0000256" key="4">
    <source>
        <dbReference type="SAM" id="MobiDB-lite"/>
    </source>
</evidence>
<evidence type="ECO:0000256" key="2">
    <source>
        <dbReference type="ARBA" id="ARBA00022829"/>
    </source>
</evidence>
<evidence type="ECO:0000313" key="6">
    <source>
        <dbReference type="Proteomes" id="UP001652623"/>
    </source>
</evidence>
<dbReference type="RefSeq" id="XP_048326923.2">
    <property type="nucleotide sequence ID" value="XM_048470966.2"/>
</dbReference>
<keyword evidence="2" id="KW-0159">Chromosome partition</keyword>
<protein>
    <submittedName>
        <fullName evidence="7">SHUGOSHIN 2 isoform X6</fullName>
    </submittedName>
</protein>
<evidence type="ECO:0000259" key="5">
    <source>
        <dbReference type="Pfam" id="PF07557"/>
    </source>
</evidence>
<dbReference type="GeneID" id="107413226"/>
<dbReference type="InterPro" id="IPR011515">
    <property type="entry name" value="Shugoshin_C"/>
</dbReference>
<evidence type="ECO:0000313" key="7">
    <source>
        <dbReference type="RefSeq" id="XP_048326923.2"/>
    </source>
</evidence>
<keyword evidence="3" id="KW-0175">Coiled coil</keyword>
<keyword evidence="6" id="KW-1185">Reference proteome</keyword>
<dbReference type="Proteomes" id="UP001652623">
    <property type="component" value="Chromosome 8"/>
</dbReference>
<feature type="coiled-coil region" evidence="3">
    <location>
        <begin position="86"/>
        <end position="113"/>
    </location>
</feature>
<dbReference type="Pfam" id="PF07557">
    <property type="entry name" value="Shugoshin_C"/>
    <property type="match status" value="1"/>
</dbReference>
<dbReference type="PANTHER" id="PTHR34373">
    <property type="entry name" value="SHUGOSHIN 2"/>
    <property type="match status" value="1"/>
</dbReference>
<organism evidence="6 7">
    <name type="scientific">Ziziphus jujuba</name>
    <name type="common">Chinese jujube</name>
    <name type="synonym">Ziziphus sativa</name>
    <dbReference type="NCBI Taxonomy" id="326968"/>
    <lineage>
        <taxon>Eukaryota</taxon>
        <taxon>Viridiplantae</taxon>
        <taxon>Streptophyta</taxon>
        <taxon>Embryophyta</taxon>
        <taxon>Tracheophyta</taxon>
        <taxon>Spermatophyta</taxon>
        <taxon>Magnoliopsida</taxon>
        <taxon>eudicotyledons</taxon>
        <taxon>Gunneridae</taxon>
        <taxon>Pentapetalae</taxon>
        <taxon>rosids</taxon>
        <taxon>fabids</taxon>
        <taxon>Rosales</taxon>
        <taxon>Rhamnaceae</taxon>
        <taxon>Paliureae</taxon>
        <taxon>Ziziphus</taxon>
    </lineage>
</organism>
<evidence type="ECO:0000256" key="1">
    <source>
        <dbReference type="ARBA" id="ARBA00010845"/>
    </source>
</evidence>
<proteinExistence type="inferred from homology"/>
<sequence>MDNASDNFGLGDINKGEEILKKPSTGGGPTRKRLMDISNLQNQQSNPANQDAKQQSAKVATEEYVDKLHKENTILMQLLADRNKLLELSRVEILKLRTNLEKVQQQNLQLAQANSHMLREVNSGKDRLLVIQHELACKSGFLKAMKLEAEEKVKRVTCQNAANEEVANKYGEAGESTQAAKVNKPGIANRRQQSKAQSLDPLTIKAIHVEEMVGNKRHCSRRQSARFKSEEQEANEDSFKMDDAKLAVSSIVNAKQTVENKKQSARFKPEEPGVNEDSFKMDDANFANSPRCDDSVHGVDNKNCSRRQCAGFKSEETEANEDSFHMDDPKFAVSPRYDDSLHGVGPSLLGSAVIKEDGGETAPIPVTQEFRRSSVGRPSRRAAEKVTSYKEIPINVKMRRME</sequence>
<feature type="region of interest" description="Disordered" evidence="4">
    <location>
        <begin position="260"/>
        <end position="279"/>
    </location>
</feature>
<feature type="domain" description="Shugoshin C-terminal" evidence="5">
    <location>
        <begin position="376"/>
        <end position="400"/>
    </location>
</feature>
<accession>A0ABM3IEV0</accession>
<reference evidence="7" key="1">
    <citation type="submission" date="2025-08" db="UniProtKB">
        <authorList>
            <consortium name="RefSeq"/>
        </authorList>
    </citation>
    <scope>IDENTIFICATION</scope>
    <source>
        <tissue evidence="7">Seedling</tissue>
    </source>
</reference>
<evidence type="ECO:0000256" key="3">
    <source>
        <dbReference type="SAM" id="Coils"/>
    </source>
</evidence>
<feature type="region of interest" description="Disordered" evidence="4">
    <location>
        <begin position="1"/>
        <end position="55"/>
    </location>
</feature>
<feature type="compositionally biased region" description="Polar residues" evidence="4">
    <location>
        <begin position="38"/>
        <end position="55"/>
    </location>
</feature>
<dbReference type="PANTHER" id="PTHR34373:SF9">
    <property type="entry name" value="SHUGOSHIN 2"/>
    <property type="match status" value="1"/>
</dbReference>